<keyword evidence="1" id="KW-0472">Membrane</keyword>
<keyword evidence="1" id="KW-1133">Transmembrane helix</keyword>
<gene>
    <name evidence="2" type="ORF">GCM10009539_07690</name>
</gene>
<comment type="caution">
    <text evidence="2">The sequence shown here is derived from an EMBL/GenBank/DDBJ whole genome shotgun (WGS) entry which is preliminary data.</text>
</comment>
<evidence type="ECO:0000313" key="2">
    <source>
        <dbReference type="EMBL" id="GAA0224961.1"/>
    </source>
</evidence>
<protein>
    <submittedName>
        <fullName evidence="2">Uncharacterized protein</fullName>
    </submittedName>
</protein>
<evidence type="ECO:0000256" key="1">
    <source>
        <dbReference type="SAM" id="Phobius"/>
    </source>
</evidence>
<reference evidence="3" key="1">
    <citation type="journal article" date="2019" name="Int. J. Syst. Evol. Microbiol.">
        <title>The Global Catalogue of Microorganisms (GCM) 10K type strain sequencing project: providing services to taxonomists for standard genome sequencing and annotation.</title>
        <authorList>
            <consortium name="The Broad Institute Genomics Platform"/>
            <consortium name="The Broad Institute Genome Sequencing Center for Infectious Disease"/>
            <person name="Wu L."/>
            <person name="Ma J."/>
        </authorList>
    </citation>
    <scope>NUCLEOTIDE SEQUENCE [LARGE SCALE GENOMIC DNA]</scope>
    <source>
        <strain evidence="3">JCM 10425</strain>
    </source>
</reference>
<dbReference type="Proteomes" id="UP001500967">
    <property type="component" value="Unassembled WGS sequence"/>
</dbReference>
<keyword evidence="3" id="KW-1185">Reference proteome</keyword>
<sequence>MTDLDRELRATMAHRASFAPGADGLMTAVLERGRRQRRRRVIAAVLALVLAGGAGAAFVVHPEENRTLQVTDGSAPWPAPAPIRPGRLPDGFDEPRVQYLRPGTWAFDAYRTSPRAWLSVDVMTREPELRRGPGERRTVEVDGADATLYWVPPHAFGDREYGTEPPESTGPFAELTYRREPGQWVRIAASNDEGGPMGLTEADLIGIAENLTDEKQPVADIVRMTLPPGTEVGHVQDGGSRATLVLVDAGAPDEPVSPADRPGTLHAGPTGARLTVLLTRSNDPELTRFNTTTATSARQRYEDLTAPVELPPGGKLFRDGPSVWYLHPLPGHDRMTIAIQVAATDPLATADTLRPIAQSVRSGPDARFPR</sequence>
<keyword evidence="1" id="KW-0812">Transmembrane</keyword>
<dbReference type="EMBL" id="BAAAGX010000004">
    <property type="protein sequence ID" value="GAA0224961.1"/>
    <property type="molecule type" value="Genomic_DNA"/>
</dbReference>
<dbReference type="RefSeq" id="WP_344647322.1">
    <property type="nucleotide sequence ID" value="NZ_BAAAGX010000004.1"/>
</dbReference>
<feature type="transmembrane region" description="Helical" evidence="1">
    <location>
        <begin position="41"/>
        <end position="60"/>
    </location>
</feature>
<organism evidence="2 3">
    <name type="scientific">Cryptosporangium japonicum</name>
    <dbReference type="NCBI Taxonomy" id="80872"/>
    <lineage>
        <taxon>Bacteria</taxon>
        <taxon>Bacillati</taxon>
        <taxon>Actinomycetota</taxon>
        <taxon>Actinomycetes</taxon>
        <taxon>Cryptosporangiales</taxon>
        <taxon>Cryptosporangiaceae</taxon>
        <taxon>Cryptosporangium</taxon>
    </lineage>
</organism>
<proteinExistence type="predicted"/>
<accession>A0ABP3D6X1</accession>
<evidence type="ECO:0000313" key="3">
    <source>
        <dbReference type="Proteomes" id="UP001500967"/>
    </source>
</evidence>
<name>A0ABP3D6X1_9ACTN</name>